<dbReference type="GO" id="GO:0051213">
    <property type="term" value="F:dioxygenase activity"/>
    <property type="evidence" value="ECO:0007669"/>
    <property type="project" value="UniProtKB-KW"/>
</dbReference>
<dbReference type="EMBL" id="JAAKZF010000048">
    <property type="protein sequence ID" value="NGO54292.1"/>
    <property type="molecule type" value="Genomic_DNA"/>
</dbReference>
<organism evidence="2 3">
    <name type="scientific">Allomesorhizobium camelthorni</name>
    <dbReference type="NCBI Taxonomy" id="475069"/>
    <lineage>
        <taxon>Bacteria</taxon>
        <taxon>Pseudomonadati</taxon>
        <taxon>Pseudomonadota</taxon>
        <taxon>Alphaproteobacteria</taxon>
        <taxon>Hyphomicrobiales</taxon>
        <taxon>Phyllobacteriaceae</taxon>
        <taxon>Allomesorhizobium</taxon>
    </lineage>
</organism>
<dbReference type="PANTHER" id="PTHR36110">
    <property type="entry name" value="RING-CLEAVING DIOXYGENASE MHQE-RELATED"/>
    <property type="match status" value="1"/>
</dbReference>
<feature type="domain" description="VOC" evidence="1">
    <location>
        <begin position="150"/>
        <end position="266"/>
    </location>
</feature>
<keyword evidence="2" id="KW-0223">Dioxygenase</keyword>
<evidence type="ECO:0000313" key="3">
    <source>
        <dbReference type="Proteomes" id="UP001642900"/>
    </source>
</evidence>
<dbReference type="SUPFAM" id="SSF54593">
    <property type="entry name" value="Glyoxalase/Bleomycin resistance protein/Dihydroxybiphenyl dioxygenase"/>
    <property type="match status" value="1"/>
</dbReference>
<comment type="caution">
    <text evidence="2">The sequence shown here is derived from an EMBL/GenBank/DDBJ whole genome shotgun (WGS) entry which is preliminary data.</text>
</comment>
<dbReference type="InterPro" id="IPR029058">
    <property type="entry name" value="AB_hydrolase_fold"/>
</dbReference>
<accession>A0A6G4WHL7</accession>
<evidence type="ECO:0000259" key="1">
    <source>
        <dbReference type="PROSITE" id="PS51819"/>
    </source>
</evidence>
<gene>
    <name evidence="2" type="ORF">G6N73_24705</name>
</gene>
<name>A0A6G4WHL7_9HYPH</name>
<dbReference type="PANTHER" id="PTHR36110:SF2">
    <property type="entry name" value="RING-CLEAVING DIOXYGENASE MHQE-RELATED"/>
    <property type="match status" value="1"/>
</dbReference>
<feature type="domain" description="VOC" evidence="1">
    <location>
        <begin position="4"/>
        <end position="129"/>
    </location>
</feature>
<dbReference type="InterPro" id="IPR037523">
    <property type="entry name" value="VOC_core"/>
</dbReference>
<keyword evidence="2" id="KW-0560">Oxidoreductase</keyword>
<proteinExistence type="predicted"/>
<dbReference type="PROSITE" id="PS51819">
    <property type="entry name" value="VOC"/>
    <property type="match status" value="2"/>
</dbReference>
<sequence length="515" mass="55775">MTSGIHHITLITRNVQANVDFYAGFLGLRIVKRTGGFEDAGQLHLFYGDALGSPGSLVTFLVWENGSPGRVGHGQVSEIAFAIAPESIGFWLTRALNFGLQAEGPLEQFGEPVLRLRDPDGISVKLVGTNLRAAEPWAVTDIPAEHTVRRVRGATILSEAPGQTADFIQRHFGYHPHSESAAITRLVSDAGDVVDVRDASGFWPGLAGTGSADHIAFRAQDARQVATVEGELARLNSTVTTIHDRKYFTSLYVREPGGTLLELATDGPGFTVDEPLETLGSQLFIPPSDAERADDIRVMLPQFSMPGEARVIYRELPFIHRFHTPDDPDGSTLVLLHGTGGDETDLMPFGRKFSPRATLLGVRGRSTEEGVRRWFRRFSATSFDQEDIRFEAQAFEAFVEGANAAYGLDPTRTIFLGHSNGANLLAAFMLLHPHLGKKAILLRAVSVLENVQDAGRSDADILMISGATDPYGHLAPLLEQALRASGARVDARTAGSGHELGAEDIKVATNWLARG</sequence>
<evidence type="ECO:0000313" key="2">
    <source>
        <dbReference type="EMBL" id="NGO54292.1"/>
    </source>
</evidence>
<dbReference type="SUPFAM" id="SSF53474">
    <property type="entry name" value="alpha/beta-Hydrolases"/>
    <property type="match status" value="1"/>
</dbReference>
<dbReference type="Proteomes" id="UP001642900">
    <property type="component" value="Unassembled WGS sequence"/>
</dbReference>
<dbReference type="AlphaFoldDB" id="A0A6G4WHL7"/>
<protein>
    <submittedName>
        <fullName evidence="2">Ring-cleaving dioxygenase</fullName>
    </submittedName>
</protein>
<reference evidence="2 3" key="1">
    <citation type="submission" date="2020-02" db="EMBL/GenBank/DDBJ databases">
        <title>Genome sequence of strain CCNWXJ40-4.</title>
        <authorList>
            <person name="Gao J."/>
            <person name="Sun J."/>
        </authorList>
    </citation>
    <scope>NUCLEOTIDE SEQUENCE [LARGE SCALE GENOMIC DNA]</scope>
    <source>
        <strain evidence="2 3">CCNWXJ 40-4</strain>
    </source>
</reference>
<dbReference type="InterPro" id="IPR029068">
    <property type="entry name" value="Glyas_Bleomycin-R_OHBP_Dase"/>
</dbReference>
<dbReference type="RefSeq" id="WP_165032470.1">
    <property type="nucleotide sequence ID" value="NZ_JAAKZF010000048.1"/>
</dbReference>
<dbReference type="Gene3D" id="3.40.50.1820">
    <property type="entry name" value="alpha/beta hydrolase"/>
    <property type="match status" value="1"/>
</dbReference>
<dbReference type="InterPro" id="IPR052537">
    <property type="entry name" value="Extradiol_RC_dioxygenase"/>
</dbReference>
<dbReference type="Pfam" id="PF00903">
    <property type="entry name" value="Glyoxalase"/>
    <property type="match status" value="1"/>
</dbReference>
<dbReference type="Gene3D" id="3.10.180.10">
    <property type="entry name" value="2,3-Dihydroxybiphenyl 1,2-Dioxygenase, domain 1"/>
    <property type="match status" value="2"/>
</dbReference>
<dbReference type="InterPro" id="IPR004360">
    <property type="entry name" value="Glyas_Fos-R_dOase_dom"/>
</dbReference>
<keyword evidence="3" id="KW-1185">Reference proteome</keyword>